<dbReference type="Proteomes" id="UP000289785">
    <property type="component" value="Segment"/>
</dbReference>
<dbReference type="KEGG" id="vg:55010490"/>
<name>A0A410TDV4_9CAUD</name>
<proteinExistence type="predicted"/>
<dbReference type="RefSeq" id="YP_009819119.1">
    <property type="nucleotide sequence ID" value="NC_048146.1"/>
</dbReference>
<protein>
    <submittedName>
        <fullName evidence="1">Uncharacterized protein</fullName>
    </submittedName>
</protein>
<gene>
    <name evidence="1" type="primary">74</name>
    <name evidence="1" type="ORF">SEA_ASAPAG_74</name>
</gene>
<keyword evidence="2" id="KW-1185">Reference proteome</keyword>
<dbReference type="EMBL" id="MK376961">
    <property type="protein sequence ID" value="QAU07214.1"/>
    <property type="molecule type" value="Genomic_DNA"/>
</dbReference>
<evidence type="ECO:0000313" key="1">
    <source>
        <dbReference type="EMBL" id="QAU07214.1"/>
    </source>
</evidence>
<reference evidence="1 2" key="1">
    <citation type="submission" date="2019-01" db="EMBL/GenBank/DDBJ databases">
        <authorList>
            <person name="Case A."/>
            <person name="Jordan N."/>
            <person name="Abdul-Shukar N."/>
            <person name="Baronian N."/>
            <person name="Bartlett E."/>
            <person name="Cordova J."/>
            <person name="Doering K."/>
            <person name="Downer L."/>
            <person name="Harrington M."/>
            <person name="Nillson B."/>
            <person name="Rencher J."/>
            <person name="Sandoval D."/>
            <person name="Weiss L."/>
            <person name="West E."/>
            <person name="Koga A.P."/>
            <person name="Garlena R.A."/>
            <person name="Russell D.A."/>
            <person name="Pope W.H."/>
            <person name="Jacobs-Sera D."/>
            <person name="Hatfull G.F."/>
        </authorList>
    </citation>
    <scope>NUCLEOTIDE SEQUENCE [LARGE SCALE GENOMIC DNA]</scope>
</reference>
<dbReference type="GeneID" id="55010490"/>
<organism evidence="1 2">
    <name type="scientific">Gordonia phage Asapag</name>
    <dbReference type="NCBI Taxonomy" id="2507862"/>
    <lineage>
        <taxon>Viruses</taxon>
        <taxon>Duplodnaviria</taxon>
        <taxon>Heunggongvirae</taxon>
        <taxon>Uroviricota</taxon>
        <taxon>Caudoviricetes</taxon>
        <taxon>Langleyhallvirinae</taxon>
        <taxon>Getalongvirus</taxon>
        <taxon>Getalongvirus asapag</taxon>
    </lineage>
</organism>
<accession>A0A410TDV4</accession>
<sequence>MSDPAIDAAQRAIGNVQRSEPYRWAEKGAQEALAPLRKLHHREVEYFECSCWYDVRDNSCPRCVNGLYPAYVCAHCKTYEDDYAAPVPWPCQSARLLYSSSELEGTSDAQ</sequence>
<evidence type="ECO:0000313" key="2">
    <source>
        <dbReference type="Proteomes" id="UP000289785"/>
    </source>
</evidence>